<dbReference type="KEGG" id="mgm:Mmc1_2143"/>
<feature type="domain" description="Peptidase M16 N-terminal" evidence="2">
    <location>
        <begin position="44"/>
        <end position="186"/>
    </location>
</feature>
<dbReference type="HOGENOM" id="CLU_009902_6_2_5"/>
<dbReference type="STRING" id="156889.Mmc1_2143"/>
<dbReference type="InterPro" id="IPR050361">
    <property type="entry name" value="MPP/UQCRC_Complex"/>
</dbReference>
<reference evidence="5" key="1">
    <citation type="journal article" date="2009" name="Appl. Environ. Microbiol.">
        <title>Complete genome sequence of the chemolithoautotrophic marine magnetotactic coccus strain MC-1.</title>
        <authorList>
            <person name="Schubbe S."/>
            <person name="Williams T.J."/>
            <person name="Xie G."/>
            <person name="Kiss H.E."/>
            <person name="Brettin T.S."/>
            <person name="Martinez D."/>
            <person name="Ross C.A."/>
            <person name="Schuler D."/>
            <person name="Cox B.L."/>
            <person name="Nealson K.H."/>
            <person name="Bazylinski D.A."/>
        </authorList>
    </citation>
    <scope>NUCLEOTIDE SEQUENCE [LARGE SCALE GENOMIC DNA]</scope>
    <source>
        <strain evidence="5">ATCC BAA-1437 / JCM 17883 / MC-1</strain>
    </source>
</reference>
<dbReference type="EMBL" id="CP000471">
    <property type="protein sequence ID" value="ABK44644.1"/>
    <property type="molecule type" value="Genomic_DNA"/>
</dbReference>
<gene>
    <name evidence="4" type="ordered locus">Mmc1_2143</name>
</gene>
<evidence type="ECO:0000256" key="1">
    <source>
        <dbReference type="SAM" id="SignalP"/>
    </source>
</evidence>
<proteinExistence type="predicted"/>
<name>A0L9K1_MAGMM</name>
<dbReference type="eggNOG" id="COG0612">
    <property type="taxonomic scope" value="Bacteria"/>
</dbReference>
<organism evidence="4 5">
    <name type="scientific">Magnetococcus marinus (strain ATCC BAA-1437 / JCM 17883 / MC-1)</name>
    <dbReference type="NCBI Taxonomy" id="156889"/>
    <lineage>
        <taxon>Bacteria</taxon>
        <taxon>Pseudomonadati</taxon>
        <taxon>Pseudomonadota</taxon>
        <taxon>Magnetococcia</taxon>
        <taxon>Magnetococcales</taxon>
        <taxon>Magnetococcaceae</taxon>
        <taxon>Magnetococcus</taxon>
    </lineage>
</organism>
<dbReference type="Gene3D" id="3.30.830.10">
    <property type="entry name" value="Metalloenzyme, LuxS/M16 peptidase-like"/>
    <property type="match status" value="2"/>
</dbReference>
<dbReference type="PANTHER" id="PTHR11851">
    <property type="entry name" value="METALLOPROTEASE"/>
    <property type="match status" value="1"/>
</dbReference>
<accession>A0L9K1</accession>
<sequence length="444" mass="49703" precursor="true">MSKIRLFRFSLVVLGLLFALFLTPVHAAPQVTRVVLPNQFHGVLVESHSNPMVEVCLYIRAGSVMDPQGQEGTAYMLGWLINEGAGQQDSTQFQQAMDNYGITLNGTASRDYLKVTMRALSKDMVYAFELLGAAINQPRLDQEPIERAKREMVASFEQNREDADVRVEERLEALLLGQHPYGRRVEGDPESITKISREGLRRFHAQAMRGPNMVLSVAGDMRPEQFMALVHQHFGGLSADPGPFGATIPTVASPVPQPWQVEHVEMDKAQSVIAVGWPGPNRQHPDYYAITVLDHILGGSGFGSRLTERLREEQGLTYSVYSYFSPWEGQGIWQVAMATKPENVPHAVSEIRTILSQLAKDGVQEDALKRAKENLLGGFPIALDTLGKLASTWGLIGYYKRGWDYLDQWPKRIERVTQEDIQRVARSFFQEPKMRVVTAGRATP</sequence>
<dbReference type="Proteomes" id="UP000002586">
    <property type="component" value="Chromosome"/>
</dbReference>
<dbReference type="Pfam" id="PF00675">
    <property type="entry name" value="Peptidase_M16"/>
    <property type="match status" value="1"/>
</dbReference>
<dbReference type="PANTHER" id="PTHR11851:SF224">
    <property type="entry name" value="PROCESSING PROTEASE"/>
    <property type="match status" value="1"/>
</dbReference>
<dbReference type="InterPro" id="IPR011765">
    <property type="entry name" value="Pept_M16_N"/>
</dbReference>
<feature type="domain" description="Peptidase M16 C-terminal" evidence="3">
    <location>
        <begin position="194"/>
        <end position="375"/>
    </location>
</feature>
<dbReference type="AlphaFoldDB" id="A0L9K1"/>
<evidence type="ECO:0000313" key="5">
    <source>
        <dbReference type="Proteomes" id="UP000002586"/>
    </source>
</evidence>
<evidence type="ECO:0000259" key="3">
    <source>
        <dbReference type="Pfam" id="PF05193"/>
    </source>
</evidence>
<dbReference type="GO" id="GO:0046872">
    <property type="term" value="F:metal ion binding"/>
    <property type="evidence" value="ECO:0007669"/>
    <property type="project" value="InterPro"/>
</dbReference>
<dbReference type="SUPFAM" id="SSF63411">
    <property type="entry name" value="LuxS/MPP-like metallohydrolase"/>
    <property type="match status" value="2"/>
</dbReference>
<dbReference type="InterPro" id="IPR007863">
    <property type="entry name" value="Peptidase_M16_C"/>
</dbReference>
<evidence type="ECO:0000259" key="2">
    <source>
        <dbReference type="Pfam" id="PF00675"/>
    </source>
</evidence>
<feature type="chain" id="PRO_5002625989" evidence="1">
    <location>
        <begin position="28"/>
        <end position="444"/>
    </location>
</feature>
<protein>
    <submittedName>
        <fullName evidence="4">Peptidase M16 domain protein</fullName>
    </submittedName>
</protein>
<keyword evidence="5" id="KW-1185">Reference proteome</keyword>
<evidence type="ECO:0000313" key="4">
    <source>
        <dbReference type="EMBL" id="ABK44644.1"/>
    </source>
</evidence>
<dbReference type="InterPro" id="IPR011249">
    <property type="entry name" value="Metalloenz_LuxS/M16"/>
</dbReference>
<feature type="signal peptide" evidence="1">
    <location>
        <begin position="1"/>
        <end position="27"/>
    </location>
</feature>
<keyword evidence="1" id="KW-0732">Signal</keyword>
<reference evidence="4 5" key="2">
    <citation type="journal article" date="2012" name="Int. J. Syst. Evol. Microbiol.">
        <title>Magnetococcus marinus gen. nov., sp. nov., a marine, magnetotactic bacterium that represents a novel lineage (Magnetococcaceae fam. nov.; Magnetococcales ord. nov.) at the base of the Alphaproteobacteria.</title>
        <authorList>
            <person name="Bazylinski D.A."/>
            <person name="Williams T.J."/>
            <person name="Lefevre C.T."/>
            <person name="Berg R.J."/>
            <person name="Zhang C.L."/>
            <person name="Bowser S.S."/>
            <person name="Dean A.J."/>
            <person name="Beveridge T.J."/>
        </authorList>
    </citation>
    <scope>NUCLEOTIDE SEQUENCE [LARGE SCALE GENOMIC DNA]</scope>
    <source>
        <strain evidence="5">ATCC BAA-1437 / JCM 17883 / MC-1</strain>
    </source>
</reference>
<dbReference type="RefSeq" id="WP_011713772.1">
    <property type="nucleotide sequence ID" value="NC_008576.1"/>
</dbReference>
<dbReference type="Pfam" id="PF05193">
    <property type="entry name" value="Peptidase_M16_C"/>
    <property type="match status" value="1"/>
</dbReference>
<dbReference type="OrthoDB" id="9811314at2"/>